<sequence>MKNVLITGGAKGIGRAIAEKLSGDCNLIINYNKSKEAAEFLKKNLKGNVEIFKADISNKDEIDKMVSFIEKNYKKIDVLINNAAIPSYKMVQDLTYEEYRKVFDTNVFGTIYLTKKIVPMMLHEGGGNILNISSVWGIVGASCESLYSASKGAINAFTKSLAWELAYSNIKVNALAPGPVKTEMVNLLSQKDLEEVKNEIPFGRFADPSEIANLAAFLISDENSFMTGQIISPNGGMTIY</sequence>
<dbReference type="Gene3D" id="3.40.50.720">
    <property type="entry name" value="NAD(P)-binding Rossmann-like Domain"/>
    <property type="match status" value="1"/>
</dbReference>
<dbReference type="NCBIfam" id="NF047420">
    <property type="entry name" value="EF_P_mod_YmfI"/>
    <property type="match status" value="1"/>
</dbReference>
<name>A0ABU0AV44_9FIRM</name>
<accession>A0ABU0AV44</accession>
<proteinExistence type="inferred from homology"/>
<dbReference type="SUPFAM" id="SSF51735">
    <property type="entry name" value="NAD(P)-binding Rossmann-fold domains"/>
    <property type="match status" value="1"/>
</dbReference>
<dbReference type="PANTHER" id="PTHR42879:SF2">
    <property type="entry name" value="3-OXOACYL-[ACYL-CARRIER-PROTEIN] REDUCTASE FABG"/>
    <property type="match status" value="1"/>
</dbReference>
<dbReference type="InterPro" id="IPR020904">
    <property type="entry name" value="Sc_DH/Rdtase_CS"/>
</dbReference>
<evidence type="ECO:0000256" key="1">
    <source>
        <dbReference type="ARBA" id="ARBA00006484"/>
    </source>
</evidence>
<protein>
    <submittedName>
        <fullName evidence="2">3-oxoacyl-[acyl-carrier protein] reductase</fullName>
        <ecNumber evidence="2">1.1.1.100</ecNumber>
    </submittedName>
</protein>
<reference evidence="2 3" key="1">
    <citation type="submission" date="2023-07" db="EMBL/GenBank/DDBJ databases">
        <title>Genomic Encyclopedia of Type Strains, Phase IV (KMG-IV): sequencing the most valuable type-strain genomes for metagenomic binning, comparative biology and taxonomic classification.</title>
        <authorList>
            <person name="Goeker M."/>
        </authorList>
    </citation>
    <scope>NUCLEOTIDE SEQUENCE [LARGE SCALE GENOMIC DNA]</scope>
    <source>
        <strain evidence="2 3">DSM 22616</strain>
    </source>
</reference>
<dbReference type="PRINTS" id="PR00081">
    <property type="entry name" value="GDHRDH"/>
</dbReference>
<dbReference type="EMBL" id="JAUSTN010000005">
    <property type="protein sequence ID" value="MDQ0275139.1"/>
    <property type="molecule type" value="Genomic_DNA"/>
</dbReference>
<organism evidence="2 3">
    <name type="scientific">Peptoniphilus koenoeneniae</name>
    <dbReference type="NCBI Taxonomy" id="507751"/>
    <lineage>
        <taxon>Bacteria</taxon>
        <taxon>Bacillati</taxon>
        <taxon>Bacillota</taxon>
        <taxon>Tissierellia</taxon>
        <taxon>Tissierellales</taxon>
        <taxon>Peptoniphilaceae</taxon>
        <taxon>Peptoniphilus</taxon>
    </lineage>
</organism>
<dbReference type="InterPro" id="IPR036291">
    <property type="entry name" value="NAD(P)-bd_dom_sf"/>
</dbReference>
<comment type="caution">
    <text evidence="2">The sequence shown here is derived from an EMBL/GenBank/DDBJ whole genome shotgun (WGS) entry which is preliminary data.</text>
</comment>
<dbReference type="InterPro" id="IPR002347">
    <property type="entry name" value="SDR_fam"/>
</dbReference>
<dbReference type="Proteomes" id="UP001236559">
    <property type="component" value="Unassembled WGS sequence"/>
</dbReference>
<dbReference type="GO" id="GO:0004316">
    <property type="term" value="F:3-oxoacyl-[acyl-carrier-protein] reductase (NADPH) activity"/>
    <property type="evidence" value="ECO:0007669"/>
    <property type="project" value="UniProtKB-EC"/>
</dbReference>
<gene>
    <name evidence="2" type="ORF">J2S72_001163</name>
</gene>
<dbReference type="PANTHER" id="PTHR42879">
    <property type="entry name" value="3-OXOACYL-(ACYL-CARRIER-PROTEIN) REDUCTASE"/>
    <property type="match status" value="1"/>
</dbReference>
<dbReference type="CDD" id="cd05233">
    <property type="entry name" value="SDR_c"/>
    <property type="match status" value="1"/>
</dbReference>
<dbReference type="InterPro" id="IPR050259">
    <property type="entry name" value="SDR"/>
</dbReference>
<evidence type="ECO:0000313" key="2">
    <source>
        <dbReference type="EMBL" id="MDQ0275139.1"/>
    </source>
</evidence>
<dbReference type="EC" id="1.1.1.100" evidence="2"/>
<dbReference type="RefSeq" id="WP_307495156.1">
    <property type="nucleotide sequence ID" value="NZ_JAUSTN010000005.1"/>
</dbReference>
<dbReference type="PROSITE" id="PS00061">
    <property type="entry name" value="ADH_SHORT"/>
    <property type="match status" value="1"/>
</dbReference>
<dbReference type="Pfam" id="PF13561">
    <property type="entry name" value="adh_short_C2"/>
    <property type="match status" value="1"/>
</dbReference>
<dbReference type="PRINTS" id="PR00080">
    <property type="entry name" value="SDRFAMILY"/>
</dbReference>
<keyword evidence="3" id="KW-1185">Reference proteome</keyword>
<keyword evidence="2" id="KW-0560">Oxidoreductase</keyword>
<evidence type="ECO:0000313" key="3">
    <source>
        <dbReference type="Proteomes" id="UP001236559"/>
    </source>
</evidence>
<comment type="similarity">
    <text evidence="1">Belongs to the short-chain dehydrogenases/reductases (SDR) family.</text>
</comment>